<protein>
    <submittedName>
        <fullName evidence="10">ABC transporter permease</fullName>
    </submittedName>
</protein>
<name>A0A391PII5_9FIRM</name>
<keyword evidence="4" id="KW-1003">Cell membrane</keyword>
<dbReference type="GO" id="GO:0055085">
    <property type="term" value="P:transmembrane transport"/>
    <property type="evidence" value="ECO:0007669"/>
    <property type="project" value="InterPro"/>
</dbReference>
<dbReference type="PROSITE" id="PS50928">
    <property type="entry name" value="ABC_TM1"/>
    <property type="match status" value="1"/>
</dbReference>
<keyword evidence="3 8" id="KW-0813">Transport</keyword>
<comment type="caution">
    <text evidence="10">The sequence shown here is derived from an EMBL/GenBank/DDBJ whole genome shotgun (WGS) entry which is preliminary data.</text>
</comment>
<evidence type="ECO:0000313" key="10">
    <source>
        <dbReference type="EMBL" id="GCA66382.1"/>
    </source>
</evidence>
<dbReference type="GO" id="GO:0005886">
    <property type="term" value="C:plasma membrane"/>
    <property type="evidence" value="ECO:0007669"/>
    <property type="project" value="UniProtKB-SubCell"/>
</dbReference>
<dbReference type="Gene3D" id="1.10.3720.10">
    <property type="entry name" value="MetI-like"/>
    <property type="match status" value="1"/>
</dbReference>
<feature type="transmembrane region" description="Helical" evidence="8">
    <location>
        <begin position="96"/>
        <end position="119"/>
    </location>
</feature>
<dbReference type="InterPro" id="IPR035906">
    <property type="entry name" value="MetI-like_sf"/>
</dbReference>
<dbReference type="AlphaFoldDB" id="A0A391PII5"/>
<keyword evidence="7 8" id="KW-0472">Membrane</keyword>
<dbReference type="CDD" id="cd06261">
    <property type="entry name" value="TM_PBP2"/>
    <property type="match status" value="1"/>
</dbReference>
<evidence type="ECO:0000256" key="1">
    <source>
        <dbReference type="ARBA" id="ARBA00004651"/>
    </source>
</evidence>
<evidence type="ECO:0000256" key="3">
    <source>
        <dbReference type="ARBA" id="ARBA00022448"/>
    </source>
</evidence>
<feature type="transmembrane region" description="Helical" evidence="8">
    <location>
        <begin position="59"/>
        <end position="84"/>
    </location>
</feature>
<dbReference type="EMBL" id="BHGK01000001">
    <property type="protein sequence ID" value="GCA66382.1"/>
    <property type="molecule type" value="Genomic_DNA"/>
</dbReference>
<feature type="transmembrane region" description="Helical" evidence="8">
    <location>
        <begin position="249"/>
        <end position="271"/>
    </location>
</feature>
<dbReference type="InterPro" id="IPR000515">
    <property type="entry name" value="MetI-like"/>
</dbReference>
<keyword evidence="6 8" id="KW-1133">Transmembrane helix</keyword>
<evidence type="ECO:0000259" key="9">
    <source>
        <dbReference type="PROSITE" id="PS50928"/>
    </source>
</evidence>
<accession>A0A391PII5</accession>
<evidence type="ECO:0000256" key="8">
    <source>
        <dbReference type="RuleBase" id="RU363032"/>
    </source>
</evidence>
<evidence type="ECO:0000256" key="5">
    <source>
        <dbReference type="ARBA" id="ARBA00022692"/>
    </source>
</evidence>
<evidence type="ECO:0000256" key="2">
    <source>
        <dbReference type="ARBA" id="ARBA00007069"/>
    </source>
</evidence>
<feature type="domain" description="ABC transmembrane type-1" evidence="9">
    <location>
        <begin position="60"/>
        <end position="267"/>
    </location>
</feature>
<evidence type="ECO:0000256" key="6">
    <source>
        <dbReference type="ARBA" id="ARBA00022989"/>
    </source>
</evidence>
<evidence type="ECO:0000256" key="7">
    <source>
        <dbReference type="ARBA" id="ARBA00023136"/>
    </source>
</evidence>
<proteinExistence type="inferred from homology"/>
<keyword evidence="5 8" id="KW-0812">Transmembrane</keyword>
<dbReference type="PANTHER" id="PTHR42929">
    <property type="entry name" value="INNER MEMBRANE ABC TRANSPORTER PERMEASE PROTEIN YDCU-RELATED-RELATED"/>
    <property type="match status" value="1"/>
</dbReference>
<comment type="subcellular location">
    <subcellularLocation>
        <location evidence="1 8">Cell membrane</location>
        <topology evidence="1 8">Multi-pass membrane protein</topology>
    </subcellularLocation>
</comment>
<feature type="transmembrane region" description="Helical" evidence="8">
    <location>
        <begin position="7"/>
        <end position="31"/>
    </location>
</feature>
<evidence type="ECO:0000313" key="11">
    <source>
        <dbReference type="Proteomes" id="UP000265643"/>
    </source>
</evidence>
<dbReference type="Pfam" id="PF00528">
    <property type="entry name" value="BPD_transp_1"/>
    <property type="match status" value="1"/>
</dbReference>
<dbReference type="RefSeq" id="WP_119297645.1">
    <property type="nucleotide sequence ID" value="NZ_BHGK01000001.1"/>
</dbReference>
<sequence length="280" mass="31026">MNKRKTIYWLMMLPALIFLLVFMVVPIVFIIQQSLISEAGAFSFERYAQILTSARDWKAIGLTIGVALLVTGFCELLAYPVAYLMARTKSRSWKTVFYIILVSPLLTSVVIRSFAWIVLLTQNGIINTILIAAGVTEKPLTLLWNLKAVILVYVQVLLPFAVMPLSSAFEEISTDYEKASKSLGMGRVATFFKITLPLTVTGAVSGGVMVFALTAGSYITPLLIGGGRQDFLPVRIYQQAIQLMDLQGAGAYSCVLLILVLLIILPVEYALKRWERKVYG</sequence>
<dbReference type="PANTHER" id="PTHR42929:SF5">
    <property type="entry name" value="ABC TRANSPORTER PERMEASE PROTEIN"/>
    <property type="match status" value="1"/>
</dbReference>
<keyword evidence="11" id="KW-1185">Reference proteome</keyword>
<dbReference type="SUPFAM" id="SSF161098">
    <property type="entry name" value="MetI-like"/>
    <property type="match status" value="1"/>
</dbReference>
<organism evidence="10 11">
    <name type="scientific">Mediterraneibacter butyricigenes</name>
    <dbReference type="NCBI Taxonomy" id="2316025"/>
    <lineage>
        <taxon>Bacteria</taxon>
        <taxon>Bacillati</taxon>
        <taxon>Bacillota</taxon>
        <taxon>Clostridia</taxon>
        <taxon>Lachnospirales</taxon>
        <taxon>Lachnospiraceae</taxon>
        <taxon>Mediterraneibacter</taxon>
    </lineage>
</organism>
<comment type="similarity">
    <text evidence="2">Belongs to the binding-protein-dependent transport system permease family. CysTW subfamily.</text>
</comment>
<feature type="transmembrane region" description="Helical" evidence="8">
    <location>
        <begin position="148"/>
        <end position="169"/>
    </location>
</feature>
<feature type="transmembrane region" description="Helical" evidence="8">
    <location>
        <begin position="190"/>
        <end position="213"/>
    </location>
</feature>
<gene>
    <name evidence="10" type="ORF">KGMB01110_08180</name>
</gene>
<reference evidence="11" key="1">
    <citation type="submission" date="2018-09" db="EMBL/GenBank/DDBJ databases">
        <title>Draft Genome Sequence of Mediterraneibacter sp. KCTC 15684.</title>
        <authorList>
            <person name="Kim J.S."/>
            <person name="Han K.I."/>
            <person name="Suh M.K."/>
            <person name="Lee K.C."/>
            <person name="Eom M.K."/>
            <person name="Lee J.H."/>
            <person name="Park S.H."/>
            <person name="Kang S.W."/>
            <person name="Park J.E."/>
            <person name="Oh B.S."/>
            <person name="Yu S.Y."/>
            <person name="Choi S.H."/>
            <person name="Lee D.H."/>
            <person name="Yoon H."/>
            <person name="Kim B."/>
            <person name="Yang S.J."/>
            <person name="Lee J.S."/>
        </authorList>
    </citation>
    <scope>NUCLEOTIDE SEQUENCE [LARGE SCALE GENOMIC DNA]</scope>
    <source>
        <strain evidence="11">KCTC 15684</strain>
    </source>
</reference>
<evidence type="ECO:0000256" key="4">
    <source>
        <dbReference type="ARBA" id="ARBA00022475"/>
    </source>
</evidence>
<dbReference type="Proteomes" id="UP000265643">
    <property type="component" value="Unassembled WGS sequence"/>
</dbReference>